<feature type="transmembrane region" description="Helical" evidence="1">
    <location>
        <begin position="52"/>
        <end position="71"/>
    </location>
</feature>
<feature type="transmembrane region" description="Helical" evidence="1">
    <location>
        <begin position="83"/>
        <end position="102"/>
    </location>
</feature>
<evidence type="ECO:0000256" key="1">
    <source>
        <dbReference type="SAM" id="Phobius"/>
    </source>
</evidence>
<accession>A0A6M8HMY1</accession>
<protein>
    <submittedName>
        <fullName evidence="2">Uncharacterized protein</fullName>
    </submittedName>
</protein>
<keyword evidence="1" id="KW-0812">Transmembrane</keyword>
<dbReference type="RefSeq" id="WP_171834654.1">
    <property type="nucleotide sequence ID" value="NZ_CP053708.1"/>
</dbReference>
<dbReference type="Proteomes" id="UP000500767">
    <property type="component" value="Chromosome"/>
</dbReference>
<feature type="transmembrane region" description="Helical" evidence="1">
    <location>
        <begin position="161"/>
        <end position="182"/>
    </location>
</feature>
<evidence type="ECO:0000313" key="3">
    <source>
        <dbReference type="Proteomes" id="UP000500767"/>
    </source>
</evidence>
<dbReference type="EMBL" id="CP053708">
    <property type="protein sequence ID" value="QKE89666.1"/>
    <property type="molecule type" value="Genomic_DNA"/>
</dbReference>
<name>A0A6M8HMY1_9PROT</name>
<keyword evidence="1" id="KW-0472">Membrane</keyword>
<feature type="transmembrane region" description="Helical" evidence="1">
    <location>
        <begin position="114"/>
        <end position="131"/>
    </location>
</feature>
<organism evidence="2 3">
    <name type="scientific">Lichenicola cladoniae</name>
    <dbReference type="NCBI Taxonomy" id="1484109"/>
    <lineage>
        <taxon>Bacteria</taxon>
        <taxon>Pseudomonadati</taxon>
        <taxon>Pseudomonadota</taxon>
        <taxon>Alphaproteobacteria</taxon>
        <taxon>Acetobacterales</taxon>
        <taxon>Acetobacteraceae</taxon>
        <taxon>Lichenicola</taxon>
    </lineage>
</organism>
<feature type="transmembrane region" description="Helical" evidence="1">
    <location>
        <begin position="29"/>
        <end position="45"/>
    </location>
</feature>
<proteinExistence type="predicted"/>
<dbReference type="AlphaFoldDB" id="A0A6M8HMY1"/>
<evidence type="ECO:0000313" key="2">
    <source>
        <dbReference type="EMBL" id="QKE89666.1"/>
    </source>
</evidence>
<gene>
    <name evidence="2" type="ORF">HN018_06060</name>
</gene>
<reference evidence="2 3" key="1">
    <citation type="journal article" date="2014" name="World J. Microbiol. Biotechnol.">
        <title>Biodiversity and physiological characteristics of Antarctic and Arctic lichens-associated bacteria.</title>
        <authorList>
            <person name="Lee Y.M."/>
            <person name="Kim E.H."/>
            <person name="Lee H.K."/>
            <person name="Hong S.G."/>
        </authorList>
    </citation>
    <scope>NUCLEOTIDE SEQUENCE [LARGE SCALE GENOMIC DNA]</scope>
    <source>
        <strain evidence="2 3">PAMC 26569</strain>
    </source>
</reference>
<keyword evidence="3" id="KW-1185">Reference proteome</keyword>
<keyword evidence="1" id="KW-1133">Transmembrane helix</keyword>
<sequence>MSLLLPDALLVLSLLFVRPAAALTWRWRLLAHALLLAACLLEAALSAQRPELAVVGMLSATLEAGLAWWLLRGEPDEPGFQPRSVAWLVAGLVLVGLSVRLLPDAALLPFPRGLMSASIAILLTGLLGALAADRAVARFGSLLLAGNGLVMAACELPGMTLLSLACILLIQAGLFASLLQAWGRAVPGPRTGPGAPP</sequence>
<dbReference type="KEGG" id="lck:HN018_06060"/>